<evidence type="ECO:0000313" key="4">
    <source>
        <dbReference type="Proteomes" id="UP001335729"/>
    </source>
</evidence>
<proteinExistence type="predicted"/>
<dbReference type="RefSeq" id="WP_330507465.1">
    <property type="nucleotide sequence ID" value="NZ_JAZDUE010000034.1"/>
</dbReference>
<feature type="domain" description="AMIN-like" evidence="2">
    <location>
        <begin position="51"/>
        <end position="168"/>
    </location>
</feature>
<dbReference type="Proteomes" id="UP001335729">
    <property type="component" value="Unassembled WGS sequence"/>
</dbReference>
<name>A0ABU7N0H2_9ACTN</name>
<dbReference type="Pfam" id="PF24837">
    <property type="entry name" value="AMIN-like"/>
    <property type="match status" value="1"/>
</dbReference>
<accession>A0ABU7N0H2</accession>
<feature type="compositionally biased region" description="Low complexity" evidence="1">
    <location>
        <begin position="1"/>
        <end position="18"/>
    </location>
</feature>
<sequence>MTPSSAAAPPAESSSPTSDGECIDQGMNPANWNTAEDTAPPISPATDGGIADVTPSAGECFDQIVIATTTSEVGFDTRYVPQVRQDGSGFPVPLQGGAFLELSVFAWVNDPQQFRDYRFVPDDSYRTLREIAFATSFEGVTKFGIGVDDETPFAVEKRRRDDGTVDVVVFLAH</sequence>
<protein>
    <recommendedName>
        <fullName evidence="2">AMIN-like domain-containing protein</fullName>
    </recommendedName>
</protein>
<gene>
    <name evidence="3" type="ORF">V1Y59_23525</name>
</gene>
<reference evidence="3 4" key="1">
    <citation type="submission" date="2024-01" db="EMBL/GenBank/DDBJ databases">
        <title>Draft genome sequence of Gordonia sp. PKS22-38.</title>
        <authorList>
            <person name="Suphannarot A."/>
            <person name="Mingma R."/>
        </authorList>
    </citation>
    <scope>NUCLEOTIDE SEQUENCE [LARGE SCALE GENOMIC DNA]</scope>
    <source>
        <strain evidence="3 4">PKS22-38</strain>
    </source>
</reference>
<feature type="region of interest" description="Disordered" evidence="1">
    <location>
        <begin position="1"/>
        <end position="54"/>
    </location>
</feature>
<keyword evidence="4" id="KW-1185">Reference proteome</keyword>
<evidence type="ECO:0000259" key="2">
    <source>
        <dbReference type="Pfam" id="PF24837"/>
    </source>
</evidence>
<dbReference type="InterPro" id="IPR056303">
    <property type="entry name" value="AMIN-like"/>
</dbReference>
<evidence type="ECO:0000256" key="1">
    <source>
        <dbReference type="SAM" id="MobiDB-lite"/>
    </source>
</evidence>
<dbReference type="EMBL" id="JAZDUE010000034">
    <property type="protein sequence ID" value="MEE4026072.1"/>
    <property type="molecule type" value="Genomic_DNA"/>
</dbReference>
<comment type="caution">
    <text evidence="3">The sequence shown here is derived from an EMBL/GenBank/DDBJ whole genome shotgun (WGS) entry which is preliminary data.</text>
</comment>
<organism evidence="3 4">
    <name type="scientific">Gordonia prachuapensis</name>
    <dbReference type="NCBI Taxonomy" id="3115651"/>
    <lineage>
        <taxon>Bacteria</taxon>
        <taxon>Bacillati</taxon>
        <taxon>Actinomycetota</taxon>
        <taxon>Actinomycetes</taxon>
        <taxon>Mycobacteriales</taxon>
        <taxon>Gordoniaceae</taxon>
        <taxon>Gordonia</taxon>
    </lineage>
</organism>
<evidence type="ECO:0000313" key="3">
    <source>
        <dbReference type="EMBL" id="MEE4026072.1"/>
    </source>
</evidence>